<feature type="compositionally biased region" description="Polar residues" evidence="1">
    <location>
        <begin position="1161"/>
        <end position="1171"/>
    </location>
</feature>
<feature type="region of interest" description="Disordered" evidence="1">
    <location>
        <begin position="367"/>
        <end position="402"/>
    </location>
</feature>
<dbReference type="PANTHER" id="PTHR33053:SF9">
    <property type="entry name" value="AGAP000105-PA"/>
    <property type="match status" value="1"/>
</dbReference>
<feature type="compositionally biased region" description="Basic residues" evidence="1">
    <location>
        <begin position="377"/>
        <end position="402"/>
    </location>
</feature>
<organism evidence="2 3">
    <name type="scientific">Rotaria socialis</name>
    <dbReference type="NCBI Taxonomy" id="392032"/>
    <lineage>
        <taxon>Eukaryota</taxon>
        <taxon>Metazoa</taxon>
        <taxon>Spiralia</taxon>
        <taxon>Gnathifera</taxon>
        <taxon>Rotifera</taxon>
        <taxon>Eurotatoria</taxon>
        <taxon>Bdelloidea</taxon>
        <taxon>Philodinida</taxon>
        <taxon>Philodinidae</taxon>
        <taxon>Rotaria</taxon>
    </lineage>
</organism>
<feature type="region of interest" description="Disordered" evidence="1">
    <location>
        <begin position="517"/>
        <end position="554"/>
    </location>
</feature>
<proteinExistence type="predicted"/>
<feature type="compositionally biased region" description="Polar residues" evidence="1">
    <location>
        <begin position="1311"/>
        <end position="1323"/>
    </location>
</feature>
<dbReference type="EMBL" id="CAJNYT010000121">
    <property type="protein sequence ID" value="CAF3331080.1"/>
    <property type="molecule type" value="Genomic_DNA"/>
</dbReference>
<protein>
    <submittedName>
        <fullName evidence="2">Uncharacterized protein</fullName>
    </submittedName>
</protein>
<evidence type="ECO:0000313" key="2">
    <source>
        <dbReference type="EMBL" id="CAF3331080.1"/>
    </source>
</evidence>
<evidence type="ECO:0000313" key="3">
    <source>
        <dbReference type="Proteomes" id="UP000663872"/>
    </source>
</evidence>
<feature type="compositionally biased region" description="Polar residues" evidence="1">
    <location>
        <begin position="517"/>
        <end position="528"/>
    </location>
</feature>
<dbReference type="Pfam" id="PF06869">
    <property type="entry name" value="DUF1258"/>
    <property type="match status" value="1"/>
</dbReference>
<evidence type="ECO:0000256" key="1">
    <source>
        <dbReference type="SAM" id="MobiDB-lite"/>
    </source>
</evidence>
<comment type="caution">
    <text evidence="2">The sequence shown here is derived from an EMBL/GenBank/DDBJ whole genome shotgun (WGS) entry which is preliminary data.</text>
</comment>
<dbReference type="InterPro" id="IPR009667">
    <property type="entry name" value="DUF1258"/>
</dbReference>
<gene>
    <name evidence="2" type="ORF">GRG538_LOCUS3559</name>
</gene>
<dbReference type="PANTHER" id="PTHR33053">
    <property type="entry name" value="PROTEIN, PUTATIVE-RELATED"/>
    <property type="match status" value="1"/>
</dbReference>
<feature type="region of interest" description="Disordered" evidence="1">
    <location>
        <begin position="1154"/>
        <end position="1239"/>
    </location>
</feature>
<feature type="compositionally biased region" description="Acidic residues" evidence="1">
    <location>
        <begin position="1269"/>
        <end position="1287"/>
    </location>
</feature>
<feature type="compositionally biased region" description="Basic residues" evidence="1">
    <location>
        <begin position="1225"/>
        <end position="1237"/>
    </location>
</feature>
<feature type="region of interest" description="Disordered" evidence="1">
    <location>
        <begin position="1266"/>
        <end position="1323"/>
    </location>
</feature>
<feature type="compositionally biased region" description="Acidic residues" evidence="1">
    <location>
        <begin position="529"/>
        <end position="543"/>
    </location>
</feature>
<dbReference type="Proteomes" id="UP000663872">
    <property type="component" value="Unassembled WGS sequence"/>
</dbReference>
<reference evidence="2" key="1">
    <citation type="submission" date="2021-02" db="EMBL/GenBank/DDBJ databases">
        <authorList>
            <person name="Nowell W R."/>
        </authorList>
    </citation>
    <scope>NUCLEOTIDE SEQUENCE</scope>
</reference>
<accession>A0A817UG56</accession>
<feature type="compositionally biased region" description="Acidic residues" evidence="1">
    <location>
        <begin position="1297"/>
        <end position="1307"/>
    </location>
</feature>
<sequence length="1486" mass="170795">MDIYHSFESLGLDDGSITAPDAISLISMPNLVDLLVEINLHCKFCKYITRFNSHSYLYFLIDIEENYSQHQWTPNNIGEAPTEETDALRQYPRKSTLQQQVIMQPTDEVGQIGVSLTSNPISYGSTVVEEYPTNGKKSTKLVKSVDVSSTITFAECSQLLVTFDEASMAVSVPPCPYQRARYEGECSGANRYIFLPWNQIFTITIPDLRLVLAANFTVKLRITRTTVQHGTSGLTLLHPYPIWINNDDAKAHNGSLFVPVTEQNMKNGYLHINNLALLRLKQPDLAKITALAVYSPTQLSFSDLHSTGMNGGKKIRDEYDLQRSMLVFQLFLVDEHNMAYCTDVICKTDIIQEYEAKEMSKLRPILDSYGAPQRSRSPVKHKRIGRQKKSRGTSSKKSRGVAKRYDHSFFVEMNQHQKINDLIETGRVRKKRRLHLQRTSYKYRIGLAKKDVERLTEAADHCLTEEENIEFECNESIITSHSNANRLNTAITTHDDQYSSSQNLHDASNIEEQILTSNRHSSNSSIDNSETDESFNIEIEDDDNNGKEDDSESIQNPTIVLHRSTNVLLDDACFDFLQLIRRSQISKTNANRWLLFIKSLLPFPNSIPSNINGLLTHLNIFNYFQKRTVCLLCRRNLQDNQTKCDDCSIADKTNIAYVLDTDVLSLLKTTVSRLANEIQKYKDYFLHFSQNEAYDIPFAKRYKNLVVQYPGENLLSLILHIDGISLVKSTKLKLWLCSASIVELPPNLRVRRKNIILLSMYIGYTEPDIILWLQSNLQINTPTTPFRLILYGIIGDCPAMKLILNMVGHTGYYCCFYCFIKGIHSKEARKRQYPYSSQTQQRTTNSFITNGKLAEENNSNVFGHLGNSILQGIIDVPLPFSILIDYAHVTLLRHFRGVIQKISSSLAPSVRQQIDVNLRSQAFPHIFNRKLRGIEELSFIKAVELKNLLLYAFIPNFIDHLTTNQIGFLSLLVLGIRLIHADKIFGDNTSLLAHELLTTYYRDNTQYFHNHVNFVLHLHEHLASLYDQHGPLSSINTLAFEDFIGYVSKNRNGTVFQHDLLAYYFNIDVHLRNSMQEKHLTSDGLFDLFVLSSKDSSFNALVNYHAKKCLCNVMINCVKYYRRCIITNSMAYFDNNTSTRKHRSTQNKIPARYILTPTPPSRRNQNPNNENIDPYSRKFTTQNGEQSNKKVKFRSDLSLSSNKRIRIASEDPESQHCTQEQFGTYRRRSRSRAKSSNKKCSLFASNVTSNSNILDVDDERHVEIISESEHDDFDDNDEHDDDGDEEEHIQHMLNEERNEEVENDNDDGNYHVNQPRQVPNDANISKKKTYRTNEHQTKNFQFEFGQLRTDLADAISKLVNRVETHQDKIEKQFKNLSKKINQTTVDSSLEMYRRDGETFSRTPRSWTIRPPESLTWAVVHNGQNLLDIYDAGDHGRYARKVMKILFTPVEMSESILYANSTYSKPGLDPNRMQKFKGKHFLLLLLK</sequence>
<name>A0A817UG56_9BILA</name>